<protein>
    <recommendedName>
        <fullName evidence="3">Tryptophan synthase beta chain-like PALP domain-containing protein</fullName>
    </recommendedName>
</protein>
<organism evidence="4 5">
    <name type="scientific">Candidatus Kaiserbacteria bacterium RIFCSPHIGHO2_02_FULL_55_20</name>
    <dbReference type="NCBI Taxonomy" id="1798497"/>
    <lineage>
        <taxon>Bacteria</taxon>
        <taxon>Candidatus Kaiseribacteriota</taxon>
    </lineage>
</organism>
<gene>
    <name evidence="4" type="ORF">A3D71_02730</name>
</gene>
<dbReference type="AlphaFoldDB" id="A0A1F6DYQ3"/>
<name>A0A1F6DYQ3_9BACT</name>
<keyword evidence="2" id="KW-0663">Pyridoxal phosphate</keyword>
<sequence length="384" mass="42331">MAYGPNSSFGELIAAVAKYRKHNTFSRRDGVHAVQEIRKRIIGEHSLGVSTIIDELELCLLDPAVQRLLKVGPMQITDYSGLLGLKKGKAFGLEFRLMGPTGSHKDLMVGALIVLQLLQHEFPSGVNALTDAGFVNSALATRYYARRFGFRGAYFMQESTPKNLVEQLRGNDFEVVLVPEPPAETGKDKKNATYRAELKRFVTDKAFRKQAFHLGHAELGFFATMPYGRYAARELKARGIHPQIFLTSVGAGTTLVGTGEPIQEMFGTEIVVGEGAGLQPVKAKMPSGYVETVDSNLLSPAGQKGDEPLRRYFAEKGYDIGITSAVGLLLSGYLAEREDACVVTPIFEPYRDYKSRSIISRALQLNPFIPEDFWAKVGRVYAIT</sequence>
<evidence type="ECO:0000259" key="3">
    <source>
        <dbReference type="Pfam" id="PF00291"/>
    </source>
</evidence>
<evidence type="ECO:0000313" key="5">
    <source>
        <dbReference type="Proteomes" id="UP000177652"/>
    </source>
</evidence>
<evidence type="ECO:0000256" key="2">
    <source>
        <dbReference type="ARBA" id="ARBA00022898"/>
    </source>
</evidence>
<proteinExistence type="predicted"/>
<evidence type="ECO:0000256" key="1">
    <source>
        <dbReference type="ARBA" id="ARBA00001933"/>
    </source>
</evidence>
<dbReference type="InterPro" id="IPR036052">
    <property type="entry name" value="TrpB-like_PALP_sf"/>
</dbReference>
<dbReference type="SUPFAM" id="SSF53686">
    <property type="entry name" value="Tryptophan synthase beta subunit-like PLP-dependent enzymes"/>
    <property type="match status" value="1"/>
</dbReference>
<evidence type="ECO:0000313" key="4">
    <source>
        <dbReference type="EMBL" id="OGG66549.1"/>
    </source>
</evidence>
<comment type="caution">
    <text evidence="4">The sequence shown here is derived from an EMBL/GenBank/DDBJ whole genome shotgun (WGS) entry which is preliminary data.</text>
</comment>
<dbReference type="Gene3D" id="3.40.50.1100">
    <property type="match status" value="2"/>
</dbReference>
<accession>A0A1F6DYQ3</accession>
<dbReference type="Pfam" id="PF00291">
    <property type="entry name" value="PALP"/>
    <property type="match status" value="1"/>
</dbReference>
<dbReference type="InterPro" id="IPR001926">
    <property type="entry name" value="TrpB-like_PALP"/>
</dbReference>
<comment type="cofactor">
    <cofactor evidence="1">
        <name>pyridoxal 5'-phosphate</name>
        <dbReference type="ChEBI" id="CHEBI:597326"/>
    </cofactor>
</comment>
<reference evidence="4 5" key="1">
    <citation type="journal article" date="2016" name="Nat. Commun.">
        <title>Thousands of microbial genomes shed light on interconnected biogeochemical processes in an aquifer system.</title>
        <authorList>
            <person name="Anantharaman K."/>
            <person name="Brown C.T."/>
            <person name="Hug L.A."/>
            <person name="Sharon I."/>
            <person name="Castelle C.J."/>
            <person name="Probst A.J."/>
            <person name="Thomas B.C."/>
            <person name="Singh A."/>
            <person name="Wilkins M.J."/>
            <person name="Karaoz U."/>
            <person name="Brodie E.L."/>
            <person name="Williams K.H."/>
            <person name="Hubbard S.S."/>
            <person name="Banfield J.F."/>
        </authorList>
    </citation>
    <scope>NUCLEOTIDE SEQUENCE [LARGE SCALE GENOMIC DNA]</scope>
</reference>
<dbReference type="EMBL" id="MFLK01000001">
    <property type="protein sequence ID" value="OGG66549.1"/>
    <property type="molecule type" value="Genomic_DNA"/>
</dbReference>
<feature type="domain" description="Tryptophan synthase beta chain-like PALP" evidence="3">
    <location>
        <begin position="98"/>
        <end position="292"/>
    </location>
</feature>
<dbReference type="Proteomes" id="UP000177652">
    <property type="component" value="Unassembled WGS sequence"/>
</dbReference>
<dbReference type="STRING" id="1798497.A3D71_02730"/>